<reference evidence="1" key="1">
    <citation type="submission" date="2019-11" db="EMBL/GenBank/DDBJ databases">
        <authorList>
            <person name="Liu Y."/>
            <person name="Hou J."/>
            <person name="Li T.-Q."/>
            <person name="Guan C.-H."/>
            <person name="Wu X."/>
            <person name="Wu H.-Z."/>
            <person name="Ling F."/>
            <person name="Zhang R."/>
            <person name="Shi X.-G."/>
            <person name="Ren J.-P."/>
            <person name="Chen E.-F."/>
            <person name="Sun J.-M."/>
        </authorList>
    </citation>
    <scope>NUCLEOTIDE SEQUENCE</scope>
    <source>
        <strain evidence="1">Adult_tree_wgs_1</strain>
        <tissue evidence="1">Leaves</tissue>
    </source>
</reference>
<dbReference type="EMBL" id="WJXA01000002">
    <property type="protein sequence ID" value="KAF7150411.1"/>
    <property type="molecule type" value="Genomic_DNA"/>
</dbReference>
<dbReference type="AlphaFoldDB" id="A0A834HDW4"/>
<name>A0A834HDW4_RHOSS</name>
<evidence type="ECO:0000313" key="1">
    <source>
        <dbReference type="EMBL" id="KAF7150411.1"/>
    </source>
</evidence>
<dbReference type="OrthoDB" id="591557at2759"/>
<evidence type="ECO:0000313" key="2">
    <source>
        <dbReference type="Proteomes" id="UP000626092"/>
    </source>
</evidence>
<proteinExistence type="predicted"/>
<dbReference type="Proteomes" id="UP000626092">
    <property type="component" value="Unassembled WGS sequence"/>
</dbReference>
<comment type="caution">
    <text evidence="1">The sequence shown here is derived from an EMBL/GenBank/DDBJ whole genome shotgun (WGS) entry which is preliminary data.</text>
</comment>
<accession>A0A834HDW4</accession>
<sequence length="157" mass="17653">MPHPSFISYGFGYDESTDDYKVAGFSGKVGTSCFEVEGLLRGEGLKALLIVFLRMETHGEVLEPDYLDGRLHRRLLDVLNGCLCILCAYCDYFDLWVMKEYVMFEEHTAAGAEGDTAAENQKAQIMLQQMGGNDNVATDGRKKKNDRMVYNILGLLY</sequence>
<organism evidence="1 2">
    <name type="scientific">Rhododendron simsii</name>
    <name type="common">Sims's rhododendron</name>
    <dbReference type="NCBI Taxonomy" id="118357"/>
    <lineage>
        <taxon>Eukaryota</taxon>
        <taxon>Viridiplantae</taxon>
        <taxon>Streptophyta</taxon>
        <taxon>Embryophyta</taxon>
        <taxon>Tracheophyta</taxon>
        <taxon>Spermatophyta</taxon>
        <taxon>Magnoliopsida</taxon>
        <taxon>eudicotyledons</taxon>
        <taxon>Gunneridae</taxon>
        <taxon>Pentapetalae</taxon>
        <taxon>asterids</taxon>
        <taxon>Ericales</taxon>
        <taxon>Ericaceae</taxon>
        <taxon>Ericoideae</taxon>
        <taxon>Rhodoreae</taxon>
        <taxon>Rhododendron</taxon>
    </lineage>
</organism>
<keyword evidence="2" id="KW-1185">Reference proteome</keyword>
<protein>
    <submittedName>
        <fullName evidence="1">Uncharacterized protein</fullName>
    </submittedName>
</protein>
<gene>
    <name evidence="1" type="ORF">RHSIM_Rhsim02G0055700</name>
</gene>